<dbReference type="AlphaFoldDB" id="A0A078AH63"/>
<feature type="compositionally biased region" description="Acidic residues" evidence="1">
    <location>
        <begin position="496"/>
        <end position="505"/>
    </location>
</feature>
<feature type="region of interest" description="Disordered" evidence="1">
    <location>
        <begin position="477"/>
        <end position="505"/>
    </location>
</feature>
<keyword evidence="4" id="KW-1185">Reference proteome</keyword>
<gene>
    <name evidence="3" type="primary">Contig9958.g10641</name>
    <name evidence="3" type="ORF">STYLEM_9179</name>
</gene>
<evidence type="ECO:0000256" key="1">
    <source>
        <dbReference type="SAM" id="MobiDB-lite"/>
    </source>
</evidence>
<proteinExistence type="predicted"/>
<feature type="transmembrane region" description="Helical" evidence="2">
    <location>
        <begin position="25"/>
        <end position="44"/>
    </location>
</feature>
<name>A0A078AH63_STYLE</name>
<dbReference type="Proteomes" id="UP000039865">
    <property type="component" value="Unassembled WGS sequence"/>
</dbReference>
<sequence>MEVAAWVSYGPFLIFDLRRAIHHDWTFHFTFHIFLLASATYFLVQESFFQNPNEQLSNQNDLELKILLAEVIISIVFLALVMLKPKDFPYSKKIKKLTESFIPKYQSSNLLSPSSQSKKDQQINNFGSTTARPKEQITYNISSKIISFKIIDGKLLFQLVTKINQRPVKKINRSLEEFEKVGIELDFPIARLSITEQINQFNIVMQELDHQLQVKLLNERMTNEFLNFLGVPFFNQQKIIEFHNHQLSLMQLYRNELTQHKKVKNTLLFLFTQKRFEVSAIEVIDDQGYNIRILKDIIFIQYFETYKLINLDQIKDEYEEILNDLRLFKDNQYLFHDTNIYEKLTDIQECLINNKDLLYSCIKVFSIKQLGIFDEIAHLEITINVEFQDIKIEKAYSVRLDAVKQIQLIQVFKLHIDNMYAGDLSFEECVSIIQDNPLRYLNSFQIRNLLEIDHRDYMYENVSSFIMLQKQLKDKQETLHNKSRSSSSSNKFYLYEEQDDEEEEQDLRLGRKIQEDDESMFDLKRVQADQNNLSDINPKNNDYQINFRYF</sequence>
<feature type="transmembrane region" description="Helical" evidence="2">
    <location>
        <begin position="64"/>
        <end position="83"/>
    </location>
</feature>
<keyword evidence="2" id="KW-0812">Transmembrane</keyword>
<evidence type="ECO:0000313" key="3">
    <source>
        <dbReference type="EMBL" id="CDW80183.1"/>
    </source>
</evidence>
<accession>A0A078AH63</accession>
<organism evidence="3 4">
    <name type="scientific">Stylonychia lemnae</name>
    <name type="common">Ciliate</name>
    <dbReference type="NCBI Taxonomy" id="5949"/>
    <lineage>
        <taxon>Eukaryota</taxon>
        <taxon>Sar</taxon>
        <taxon>Alveolata</taxon>
        <taxon>Ciliophora</taxon>
        <taxon>Intramacronucleata</taxon>
        <taxon>Spirotrichea</taxon>
        <taxon>Stichotrichia</taxon>
        <taxon>Sporadotrichida</taxon>
        <taxon>Oxytrichidae</taxon>
        <taxon>Stylonychinae</taxon>
        <taxon>Stylonychia</taxon>
    </lineage>
</organism>
<keyword evidence="2" id="KW-0472">Membrane</keyword>
<dbReference type="EMBL" id="CCKQ01008721">
    <property type="protein sequence ID" value="CDW80183.1"/>
    <property type="molecule type" value="Genomic_DNA"/>
</dbReference>
<reference evidence="3 4" key="1">
    <citation type="submission" date="2014-06" db="EMBL/GenBank/DDBJ databases">
        <authorList>
            <person name="Swart Estienne"/>
        </authorList>
    </citation>
    <scope>NUCLEOTIDE SEQUENCE [LARGE SCALE GENOMIC DNA]</scope>
    <source>
        <strain evidence="3 4">130c</strain>
    </source>
</reference>
<evidence type="ECO:0000313" key="4">
    <source>
        <dbReference type="Proteomes" id="UP000039865"/>
    </source>
</evidence>
<protein>
    <recommendedName>
        <fullName evidence="5">Transmembrane protein</fullName>
    </recommendedName>
</protein>
<dbReference type="InParanoid" id="A0A078AH63"/>
<keyword evidence="2" id="KW-1133">Transmembrane helix</keyword>
<evidence type="ECO:0000256" key="2">
    <source>
        <dbReference type="SAM" id="Phobius"/>
    </source>
</evidence>
<evidence type="ECO:0008006" key="5">
    <source>
        <dbReference type="Google" id="ProtNLM"/>
    </source>
</evidence>